<feature type="region of interest" description="Disordered" evidence="3">
    <location>
        <begin position="1"/>
        <end position="136"/>
    </location>
</feature>
<dbReference type="Gene3D" id="3.30.1370.10">
    <property type="entry name" value="K Homology domain, type 1"/>
    <property type="match status" value="3"/>
</dbReference>
<keyword evidence="1" id="KW-0677">Repeat</keyword>
<evidence type="ECO:0000259" key="4">
    <source>
        <dbReference type="SMART" id="SM00322"/>
    </source>
</evidence>
<sequence length="465" mass="50248">MDSNQPGTSKNAKRRAAKKAKDGEVADPGPAPAPAKVTEAAPAAKADSKAKAKAAPNADEKKVAQSEPRSESKPKAEAKSAAKAKAKGAAKSAAKPEPPKEAEPVDPFFRVDDGTGEDWEVSTGASKKQQRRLMKKEEKSMMQASLTGGTANAEVALQNRAVVGNTPAPLDSKAKLEVAKAVEIIVSGASAADKDKSETAVEKTPTSSVTVTVPEEKIGIVIGPKGAKIKLIQEKTGVSRIDTTGGIFTITGEPSKVSLAEGAIRDLIEKGYTSLAFDDFQENFVQVHPCSIPDIIGSRGVIIRKLKEELGVEVSVPPVPKNSKTSKKYKVMIAGSAEKVERAKTAINNICMYYHDETTHPGEVHEELVVEDWMYSYIIGRGGSETKHIQANFVVKMYIPREFSPNQNVVIVGEPNNVARAKTYVEKVLWKAEHEPKGRDKVDDGDVWGKDDAMEPWMEQYMYKR</sequence>
<dbReference type="PANTHER" id="PTHR10288">
    <property type="entry name" value="KH DOMAIN CONTAINING RNA BINDING PROTEIN"/>
    <property type="match status" value="1"/>
</dbReference>
<proteinExistence type="predicted"/>
<evidence type="ECO:0000313" key="5">
    <source>
        <dbReference type="EMBL" id="CAD8844653.1"/>
    </source>
</evidence>
<feature type="domain" description="K Homology" evidence="4">
    <location>
        <begin position="362"/>
        <end position="430"/>
    </location>
</feature>
<dbReference type="SMART" id="SM00322">
    <property type="entry name" value="KH"/>
    <property type="match status" value="3"/>
</dbReference>
<feature type="domain" description="K Homology" evidence="4">
    <location>
        <begin position="279"/>
        <end position="352"/>
    </location>
</feature>
<feature type="compositionally biased region" description="Basic and acidic residues" evidence="3">
    <location>
        <begin position="97"/>
        <end position="113"/>
    </location>
</feature>
<reference evidence="5" key="1">
    <citation type="submission" date="2021-01" db="EMBL/GenBank/DDBJ databases">
        <authorList>
            <person name="Corre E."/>
            <person name="Pelletier E."/>
            <person name="Niang G."/>
            <person name="Scheremetjew M."/>
            <person name="Finn R."/>
            <person name="Kale V."/>
            <person name="Holt S."/>
            <person name="Cochrane G."/>
            <person name="Meng A."/>
            <person name="Brown T."/>
            <person name="Cohen L."/>
        </authorList>
    </citation>
    <scope>NUCLEOTIDE SEQUENCE</scope>
</reference>
<dbReference type="SUPFAM" id="SSF54791">
    <property type="entry name" value="Eukaryotic type KH-domain (KH-domain type I)"/>
    <property type="match status" value="3"/>
</dbReference>
<organism evidence="5">
    <name type="scientific">Noctiluca scintillans</name>
    <name type="common">Sea sparkle</name>
    <name type="synonym">Red tide dinoflagellate</name>
    <dbReference type="NCBI Taxonomy" id="2966"/>
    <lineage>
        <taxon>Eukaryota</taxon>
        <taxon>Sar</taxon>
        <taxon>Alveolata</taxon>
        <taxon>Dinophyceae</taxon>
        <taxon>Noctilucales</taxon>
        <taxon>Noctilucaceae</taxon>
        <taxon>Noctiluca</taxon>
    </lineage>
</organism>
<feature type="compositionally biased region" description="Low complexity" evidence="3">
    <location>
        <begin position="34"/>
        <end position="45"/>
    </location>
</feature>
<dbReference type="GO" id="GO:0003723">
    <property type="term" value="F:RNA binding"/>
    <property type="evidence" value="ECO:0007669"/>
    <property type="project" value="UniProtKB-UniRule"/>
</dbReference>
<dbReference type="AlphaFoldDB" id="A0A7S1A709"/>
<evidence type="ECO:0000256" key="2">
    <source>
        <dbReference type="PROSITE-ProRule" id="PRU00117"/>
    </source>
</evidence>
<evidence type="ECO:0000256" key="1">
    <source>
        <dbReference type="ARBA" id="ARBA00022737"/>
    </source>
</evidence>
<protein>
    <recommendedName>
        <fullName evidence="4">K Homology domain-containing protein</fullName>
    </recommendedName>
</protein>
<feature type="domain" description="K Homology" evidence="4">
    <location>
        <begin position="205"/>
        <end position="269"/>
    </location>
</feature>
<feature type="compositionally biased region" description="Polar residues" evidence="3">
    <location>
        <begin position="1"/>
        <end position="10"/>
    </location>
</feature>
<keyword evidence="2" id="KW-0694">RNA-binding</keyword>
<dbReference type="InterPro" id="IPR004087">
    <property type="entry name" value="KH_dom"/>
</dbReference>
<gene>
    <name evidence="5" type="ORF">NSCI0253_LOCUS19003</name>
</gene>
<feature type="compositionally biased region" description="Basic and acidic residues" evidence="3">
    <location>
        <begin position="58"/>
        <end position="80"/>
    </location>
</feature>
<dbReference type="EMBL" id="HBFQ01026919">
    <property type="protein sequence ID" value="CAD8844653.1"/>
    <property type="molecule type" value="Transcribed_RNA"/>
</dbReference>
<dbReference type="InterPro" id="IPR004088">
    <property type="entry name" value="KH_dom_type_1"/>
</dbReference>
<dbReference type="Pfam" id="PF00013">
    <property type="entry name" value="KH_1"/>
    <property type="match status" value="3"/>
</dbReference>
<dbReference type="CDD" id="cd00105">
    <property type="entry name" value="KH-I"/>
    <property type="match status" value="2"/>
</dbReference>
<evidence type="ECO:0000256" key="3">
    <source>
        <dbReference type="SAM" id="MobiDB-lite"/>
    </source>
</evidence>
<name>A0A7S1A709_NOCSC</name>
<dbReference type="InterPro" id="IPR036612">
    <property type="entry name" value="KH_dom_type_1_sf"/>
</dbReference>
<accession>A0A7S1A709</accession>
<dbReference type="PROSITE" id="PS50084">
    <property type="entry name" value="KH_TYPE_1"/>
    <property type="match status" value="3"/>
</dbReference>